<dbReference type="Proteomes" id="UP000298337">
    <property type="component" value="Unassembled WGS sequence"/>
</dbReference>
<feature type="region of interest" description="Disordered" evidence="1">
    <location>
        <begin position="1"/>
        <end position="53"/>
    </location>
</feature>
<dbReference type="OrthoDB" id="883270at2"/>
<feature type="compositionally biased region" description="Low complexity" evidence="1">
    <location>
        <begin position="192"/>
        <end position="247"/>
    </location>
</feature>
<feature type="compositionally biased region" description="Low complexity" evidence="1">
    <location>
        <begin position="141"/>
        <end position="166"/>
    </location>
</feature>
<name>A0A4Z0P3L6_9BACT</name>
<evidence type="ECO:0000313" key="2">
    <source>
        <dbReference type="EMBL" id="TGE06244.1"/>
    </source>
</evidence>
<proteinExistence type="predicted"/>
<feature type="compositionally biased region" description="Acidic residues" evidence="1">
    <location>
        <begin position="252"/>
        <end position="262"/>
    </location>
</feature>
<feature type="compositionally biased region" description="Low complexity" evidence="1">
    <location>
        <begin position="35"/>
        <end position="52"/>
    </location>
</feature>
<feature type="region of interest" description="Disordered" evidence="1">
    <location>
        <begin position="119"/>
        <end position="262"/>
    </location>
</feature>
<sequence length="262" mass="26872">MEPNQSANPTPTNEANNDQAKNTAQPSQSAGADNQGAASKGSSAGQQSADGKSWTEYANLQKVVDQLPQGVRDFCSNSWNQVGKSLGQVGDQVNKLSTTQKVAGAVALAGIGYLALRSGKSEKSSGIGSMYRGDSSKGSKKSQQGYRSSADSYTSASYNSFSSPSSRPDESKRMDRGPGHYGSSSFDRQNESRVGGSYQSGSSSQSPSSSSSGSSAKSSDYSSGANSASSSQSSSMSGRSMGYRGSSNTSPDSDELDLGAGV</sequence>
<accession>A0A4Z0P3L6</accession>
<comment type="caution">
    <text evidence="2">The sequence shown here is derived from an EMBL/GenBank/DDBJ whole genome shotgun (WGS) entry which is preliminary data.</text>
</comment>
<organism evidence="2 3">
    <name type="scientific">Hymenobacter fodinae</name>
    <dbReference type="NCBI Taxonomy" id="2510796"/>
    <lineage>
        <taxon>Bacteria</taxon>
        <taxon>Pseudomonadati</taxon>
        <taxon>Bacteroidota</taxon>
        <taxon>Cytophagia</taxon>
        <taxon>Cytophagales</taxon>
        <taxon>Hymenobacteraceae</taxon>
        <taxon>Hymenobacter</taxon>
    </lineage>
</organism>
<gene>
    <name evidence="2" type="ORF">EU556_15425</name>
</gene>
<keyword evidence="3" id="KW-1185">Reference proteome</keyword>
<dbReference type="RefSeq" id="WP_135435035.1">
    <property type="nucleotide sequence ID" value="NZ_SRLA01000003.1"/>
</dbReference>
<dbReference type="EMBL" id="SRLA01000003">
    <property type="protein sequence ID" value="TGE06244.1"/>
    <property type="molecule type" value="Genomic_DNA"/>
</dbReference>
<evidence type="ECO:0000256" key="1">
    <source>
        <dbReference type="SAM" id="MobiDB-lite"/>
    </source>
</evidence>
<feature type="compositionally biased region" description="Polar residues" evidence="1">
    <location>
        <begin position="1"/>
        <end position="32"/>
    </location>
</feature>
<reference evidence="2 3" key="1">
    <citation type="submission" date="2019-04" db="EMBL/GenBank/DDBJ databases">
        <authorList>
            <person name="Feng G."/>
            <person name="Zhang J."/>
            <person name="Zhu H."/>
        </authorList>
    </citation>
    <scope>NUCLEOTIDE SEQUENCE [LARGE SCALE GENOMIC DNA]</scope>
    <source>
        <strain evidence="2 3">92R-1</strain>
    </source>
</reference>
<protein>
    <submittedName>
        <fullName evidence="2">Uncharacterized protein</fullName>
    </submittedName>
</protein>
<feature type="compositionally biased region" description="Low complexity" evidence="1">
    <location>
        <begin position="124"/>
        <end position="133"/>
    </location>
</feature>
<evidence type="ECO:0000313" key="3">
    <source>
        <dbReference type="Proteomes" id="UP000298337"/>
    </source>
</evidence>
<feature type="compositionally biased region" description="Basic and acidic residues" evidence="1">
    <location>
        <begin position="167"/>
        <end position="178"/>
    </location>
</feature>
<dbReference type="AlphaFoldDB" id="A0A4Z0P3L6"/>